<dbReference type="Pfam" id="PF22660">
    <property type="entry name" value="RS_preATP-grasp-like"/>
    <property type="match status" value="1"/>
</dbReference>
<evidence type="ECO:0000259" key="8">
    <source>
        <dbReference type="PROSITE" id="PS50975"/>
    </source>
</evidence>
<dbReference type="UniPathway" id="UPA00074">
    <property type="reaction ID" value="UER00942"/>
</dbReference>
<feature type="binding site" evidence="6">
    <location>
        <begin position="186"/>
        <end position="189"/>
    </location>
    <ligand>
        <name>ATP</name>
        <dbReference type="ChEBI" id="CHEBI:30616"/>
    </ligand>
</feature>
<comment type="caution">
    <text evidence="6">Lacks conserved residue(s) required for the propagation of feature annotation.</text>
</comment>
<dbReference type="SUPFAM" id="SSF52440">
    <property type="entry name" value="PreATP-grasp domain"/>
    <property type="match status" value="1"/>
</dbReference>
<comment type="pathway">
    <text evidence="6 7">Purine metabolism; IMP biosynthesis via de novo pathway; 5-amino-1-(5-phospho-D-ribosyl)imidazole-4-carboxylate from 5-amino-1-(5-phospho-D-ribosyl)imidazole (N5-CAIR route): step 1/2.</text>
</comment>
<comment type="catalytic activity">
    <reaction evidence="6 7">
        <text>5-amino-1-(5-phospho-beta-D-ribosyl)imidazole + hydrogencarbonate + ATP = 5-carboxyamino-1-(5-phospho-D-ribosyl)imidazole + ADP + phosphate + 2 H(+)</text>
        <dbReference type="Rhea" id="RHEA:19317"/>
        <dbReference type="ChEBI" id="CHEBI:15378"/>
        <dbReference type="ChEBI" id="CHEBI:17544"/>
        <dbReference type="ChEBI" id="CHEBI:30616"/>
        <dbReference type="ChEBI" id="CHEBI:43474"/>
        <dbReference type="ChEBI" id="CHEBI:58730"/>
        <dbReference type="ChEBI" id="CHEBI:137981"/>
        <dbReference type="ChEBI" id="CHEBI:456216"/>
        <dbReference type="EC" id="6.3.4.18"/>
    </reaction>
</comment>
<dbReference type="Pfam" id="PF17769">
    <property type="entry name" value="PurK_C"/>
    <property type="match status" value="1"/>
</dbReference>
<accession>A0A7V3E7A8</accession>
<dbReference type="Gene3D" id="3.30.1490.20">
    <property type="entry name" value="ATP-grasp fold, A domain"/>
    <property type="match status" value="1"/>
</dbReference>
<keyword evidence="1 6" id="KW-0547">Nucleotide-binding</keyword>
<dbReference type="AlphaFoldDB" id="A0A7V3E7A8"/>
<evidence type="ECO:0000313" key="9">
    <source>
        <dbReference type="EMBL" id="HFI91142.1"/>
    </source>
</evidence>
<dbReference type="GO" id="GO:0005524">
    <property type="term" value="F:ATP binding"/>
    <property type="evidence" value="ECO:0007669"/>
    <property type="project" value="UniProtKB-UniRule"/>
</dbReference>
<feature type="binding site" evidence="6">
    <location>
        <position position="109"/>
    </location>
    <ligand>
        <name>ATP</name>
        <dbReference type="ChEBI" id="CHEBI:30616"/>
    </ligand>
</feature>
<keyword evidence="2 6" id="KW-0658">Purine biosynthesis</keyword>
<dbReference type="HAMAP" id="MF_01928">
    <property type="entry name" value="PurK"/>
    <property type="match status" value="1"/>
</dbReference>
<dbReference type="SUPFAM" id="SSF51246">
    <property type="entry name" value="Rudiment single hybrid motif"/>
    <property type="match status" value="1"/>
</dbReference>
<evidence type="ECO:0000256" key="2">
    <source>
        <dbReference type="ARBA" id="ARBA00022755"/>
    </source>
</evidence>
<dbReference type="InterPro" id="IPR040686">
    <property type="entry name" value="PurK_C"/>
</dbReference>
<dbReference type="SUPFAM" id="SSF56059">
    <property type="entry name" value="Glutathione synthetase ATP-binding domain-like"/>
    <property type="match status" value="1"/>
</dbReference>
<dbReference type="NCBIfam" id="TIGR01161">
    <property type="entry name" value="purK"/>
    <property type="match status" value="1"/>
</dbReference>
<proteinExistence type="inferred from homology"/>
<name>A0A7V3E7A8_9BACT</name>
<dbReference type="InterPro" id="IPR011761">
    <property type="entry name" value="ATP-grasp"/>
</dbReference>
<comment type="caution">
    <text evidence="9">The sequence shown here is derived from an EMBL/GenBank/DDBJ whole genome shotgun (WGS) entry which is preliminary data.</text>
</comment>
<dbReference type="GO" id="GO:0004638">
    <property type="term" value="F:phosphoribosylaminoimidazole carboxylase activity"/>
    <property type="evidence" value="ECO:0007669"/>
    <property type="project" value="InterPro"/>
</dbReference>
<comment type="function">
    <text evidence="6">Catalyzes the ATP-dependent conversion of 5-aminoimidazole ribonucleotide (AIR) and HCO(3)(-) to N5-carboxyaminoimidazole ribonucleotide (N5-CAIR).</text>
</comment>
<dbReference type="Pfam" id="PF02222">
    <property type="entry name" value="ATP-grasp"/>
    <property type="match status" value="1"/>
</dbReference>
<dbReference type="GO" id="GO:0034028">
    <property type="term" value="F:5-(carboxyamino)imidazole ribonucleotide synthase activity"/>
    <property type="evidence" value="ECO:0007669"/>
    <property type="project" value="UniProtKB-UniRule"/>
</dbReference>
<dbReference type="PANTHER" id="PTHR11609:SF5">
    <property type="entry name" value="PHOSPHORIBOSYLAMINOIMIDAZOLE CARBOXYLASE"/>
    <property type="match status" value="1"/>
</dbReference>
<feature type="binding site" evidence="6">
    <location>
        <position position="149"/>
    </location>
    <ligand>
        <name>ATP</name>
        <dbReference type="ChEBI" id="CHEBI:30616"/>
    </ligand>
</feature>
<evidence type="ECO:0000256" key="4">
    <source>
        <dbReference type="ARBA" id="ARBA00022840"/>
    </source>
</evidence>
<dbReference type="InterPro" id="IPR011054">
    <property type="entry name" value="Rudment_hybrid_motif"/>
</dbReference>
<dbReference type="Gene3D" id="3.30.470.20">
    <property type="entry name" value="ATP-grasp fold, B domain"/>
    <property type="match status" value="1"/>
</dbReference>
<evidence type="ECO:0000256" key="7">
    <source>
        <dbReference type="RuleBase" id="RU361200"/>
    </source>
</evidence>
<organism evidence="9">
    <name type="scientific">Ignavibacterium album</name>
    <dbReference type="NCBI Taxonomy" id="591197"/>
    <lineage>
        <taxon>Bacteria</taxon>
        <taxon>Pseudomonadati</taxon>
        <taxon>Ignavibacteriota</taxon>
        <taxon>Ignavibacteria</taxon>
        <taxon>Ignavibacteriales</taxon>
        <taxon>Ignavibacteriaceae</taxon>
        <taxon>Ignavibacterium</taxon>
    </lineage>
</organism>
<feature type="binding site" evidence="6">
    <location>
        <position position="194"/>
    </location>
    <ligand>
        <name>ATP</name>
        <dbReference type="ChEBI" id="CHEBI:30616"/>
    </ligand>
</feature>
<evidence type="ECO:0000256" key="5">
    <source>
        <dbReference type="ARBA" id="ARBA00023239"/>
    </source>
</evidence>
<dbReference type="FunFam" id="3.30.470.20:FF:000037">
    <property type="entry name" value="Phosphoribosylaminoimidazole carboxylase, chloroplastic"/>
    <property type="match status" value="1"/>
</dbReference>
<feature type="binding site" evidence="6">
    <location>
        <begin position="270"/>
        <end position="271"/>
    </location>
    <ligand>
        <name>ATP</name>
        <dbReference type="ChEBI" id="CHEBI:30616"/>
    </ligand>
</feature>
<comment type="similarity">
    <text evidence="6 7">Belongs to the PurK/PurT family.</text>
</comment>
<dbReference type="Gene3D" id="3.40.50.20">
    <property type="match status" value="1"/>
</dbReference>
<sequence length="383" mass="43480">MSVIKKNRKTVIGILGGGQLARMSAMQAIRLGFDVAILEKEKNSPAGVLTKKEFVGWVDQKEIFNKFITECDVITLENEFIDYKYLEYIESKGKKVIPSSRTISLIQDKYIQKTTLLDSGIPVPKFLKVDENISYRKIIDSLGEKFLLKSRKMGYDGYGNATIKSKKEYDEALSRLSERHTELYAEEFIPFVKELAIMIVRTKKEIKTYPVVETIQKNHICHTVIAPANINKKVVKNVIDISIKTIKSIEGFGIFGIEYFLLNDNSVLVNEIAPRPHNTGHYTIEGCTISQFENHIRAILDLPLGNTVMLKPFAVMINLLGKRNGIGIIQDYNKALENENIHLHVYGKEYSRIGRKMGHITMLGSDVKNILSKAKNIEKKIIL</sequence>
<dbReference type="InterPro" id="IPR013815">
    <property type="entry name" value="ATP_grasp_subdomain_1"/>
</dbReference>
<evidence type="ECO:0000256" key="3">
    <source>
        <dbReference type="ARBA" id="ARBA00022793"/>
    </source>
</evidence>
<keyword evidence="6 7" id="KW-0436">Ligase</keyword>
<gene>
    <name evidence="6 7" type="primary">purK</name>
    <name evidence="9" type="ORF">ENS31_06355</name>
</gene>
<keyword evidence="4 6" id="KW-0067">ATP-binding</keyword>
<dbReference type="InterPro" id="IPR016185">
    <property type="entry name" value="PreATP-grasp_dom_sf"/>
</dbReference>
<dbReference type="NCBIfam" id="NF004679">
    <property type="entry name" value="PRK06019.1-5"/>
    <property type="match status" value="1"/>
</dbReference>
<dbReference type="GO" id="GO:0006189">
    <property type="term" value="P:'de novo' IMP biosynthetic process"/>
    <property type="evidence" value="ECO:0007669"/>
    <property type="project" value="UniProtKB-UniRule"/>
</dbReference>
<evidence type="ECO:0000256" key="1">
    <source>
        <dbReference type="ARBA" id="ARBA00022741"/>
    </source>
</evidence>
<dbReference type="PANTHER" id="PTHR11609">
    <property type="entry name" value="PURINE BIOSYNTHESIS PROTEIN 6/7, PUR6/7"/>
    <property type="match status" value="1"/>
</dbReference>
<comment type="subunit">
    <text evidence="6 7">Homodimer.</text>
</comment>
<dbReference type="EMBL" id="DSUJ01000008">
    <property type="protein sequence ID" value="HFI91142.1"/>
    <property type="molecule type" value="Genomic_DNA"/>
</dbReference>
<dbReference type="PROSITE" id="PS50975">
    <property type="entry name" value="ATP_GRASP"/>
    <property type="match status" value="1"/>
</dbReference>
<keyword evidence="5" id="KW-0456">Lyase</keyword>
<dbReference type="GO" id="GO:0046872">
    <property type="term" value="F:metal ion binding"/>
    <property type="evidence" value="ECO:0007669"/>
    <property type="project" value="InterPro"/>
</dbReference>
<keyword evidence="3" id="KW-0210">Decarboxylase</keyword>
<evidence type="ECO:0000256" key="6">
    <source>
        <dbReference type="HAMAP-Rule" id="MF_01928"/>
    </source>
</evidence>
<reference evidence="9" key="1">
    <citation type="journal article" date="2020" name="mSystems">
        <title>Genome- and Community-Level Interaction Insights into Carbon Utilization and Element Cycling Functions of Hydrothermarchaeota in Hydrothermal Sediment.</title>
        <authorList>
            <person name="Zhou Z."/>
            <person name="Liu Y."/>
            <person name="Xu W."/>
            <person name="Pan J."/>
            <person name="Luo Z.H."/>
            <person name="Li M."/>
        </authorList>
    </citation>
    <scope>NUCLEOTIDE SEQUENCE [LARGE SCALE GENOMIC DNA]</scope>
    <source>
        <strain evidence="9">SpSt-479</strain>
    </source>
</reference>
<dbReference type="EC" id="6.3.4.18" evidence="6 7"/>
<comment type="function">
    <text evidence="7">Catalyzes the ATP-dependent conversion of 5-aminoimidazole ribonucleotide (AIR) and HCO(3)- to N5-carboxyaminoimidazole ribonucleotide (N5-CAIR).</text>
</comment>
<dbReference type="InterPro" id="IPR005875">
    <property type="entry name" value="PurK"/>
</dbReference>
<protein>
    <recommendedName>
        <fullName evidence="6 7">N5-carboxyaminoimidazole ribonucleotide synthase</fullName>
        <shortName evidence="6 7">N5-CAIR synthase</shortName>
        <ecNumber evidence="6 7">6.3.4.18</ecNumber>
    </recommendedName>
    <alternativeName>
        <fullName evidence="6 7">5-(carboxyamino)imidazole ribonucleotide synthetase</fullName>
    </alternativeName>
</protein>
<dbReference type="InterPro" id="IPR003135">
    <property type="entry name" value="ATP-grasp_carboxylate-amine"/>
</dbReference>
<dbReference type="InterPro" id="IPR054350">
    <property type="entry name" value="PurT/PurK_preATP-grasp"/>
</dbReference>
<feature type="domain" description="ATP-grasp" evidence="8">
    <location>
        <begin position="113"/>
        <end position="300"/>
    </location>
</feature>